<gene>
    <name evidence="2" type="ORF">N482_25225</name>
</gene>
<proteinExistence type="predicted"/>
<keyword evidence="1" id="KW-0472">Membrane</keyword>
<comment type="caution">
    <text evidence="2">The sequence shown here is derived from an EMBL/GenBank/DDBJ whole genome shotgun (WGS) entry which is preliminary data.</text>
</comment>
<dbReference type="Proteomes" id="UP000076587">
    <property type="component" value="Unassembled WGS sequence"/>
</dbReference>
<keyword evidence="1" id="KW-1133">Transmembrane helix</keyword>
<dbReference type="AlphaFoldDB" id="A0A167EBQ3"/>
<organism evidence="2 3">
    <name type="scientific">Pseudoalteromonas luteoviolacea NCIMB 1942</name>
    <dbReference type="NCBI Taxonomy" id="1365253"/>
    <lineage>
        <taxon>Bacteria</taxon>
        <taxon>Pseudomonadati</taxon>
        <taxon>Pseudomonadota</taxon>
        <taxon>Gammaproteobacteria</taxon>
        <taxon>Alteromonadales</taxon>
        <taxon>Pseudoalteromonadaceae</taxon>
        <taxon>Pseudoalteromonas</taxon>
    </lineage>
</organism>
<protein>
    <submittedName>
        <fullName evidence="2">Uncharacterized protein</fullName>
    </submittedName>
</protein>
<evidence type="ECO:0000256" key="1">
    <source>
        <dbReference type="SAM" id="Phobius"/>
    </source>
</evidence>
<name>A0A167EBQ3_9GAMM</name>
<dbReference type="RefSeq" id="WP_063376308.1">
    <property type="nucleotide sequence ID" value="NZ_AUXT01000120.1"/>
</dbReference>
<sequence>MKLHELVSNIIAIISACVAVVAIFIALDSNNFSENLFRLSAAEKFRETQIKYDRKIGEYYYSAECWGRLTKLSDEGEAVISHLQEKWKNRFNKDQWYLEFFTKGSAKSDIQAQFTYIADLREDYFRYKTLVHTIKSSLTESELDYGIKLCGAEVS</sequence>
<evidence type="ECO:0000313" key="2">
    <source>
        <dbReference type="EMBL" id="KZN50367.1"/>
    </source>
</evidence>
<feature type="transmembrane region" description="Helical" evidence="1">
    <location>
        <begin position="6"/>
        <end position="27"/>
    </location>
</feature>
<evidence type="ECO:0000313" key="3">
    <source>
        <dbReference type="Proteomes" id="UP000076587"/>
    </source>
</evidence>
<accession>A0A167EBQ3</accession>
<dbReference type="PATRIC" id="fig|1365253.3.peg.1482"/>
<dbReference type="PROSITE" id="PS51257">
    <property type="entry name" value="PROKAR_LIPOPROTEIN"/>
    <property type="match status" value="1"/>
</dbReference>
<reference evidence="2 3" key="1">
    <citation type="submission" date="2013-07" db="EMBL/GenBank/DDBJ databases">
        <title>Comparative Genomic and Metabolomic Analysis of Twelve Strains of Pseudoalteromonas luteoviolacea.</title>
        <authorList>
            <person name="Vynne N.G."/>
            <person name="Mansson M."/>
            <person name="Gram L."/>
        </authorList>
    </citation>
    <scope>NUCLEOTIDE SEQUENCE [LARGE SCALE GENOMIC DNA]</scope>
    <source>
        <strain evidence="2 3">NCIMB 1942</strain>
    </source>
</reference>
<keyword evidence="1" id="KW-0812">Transmembrane</keyword>
<dbReference type="EMBL" id="AUXT01000120">
    <property type="protein sequence ID" value="KZN50367.1"/>
    <property type="molecule type" value="Genomic_DNA"/>
</dbReference>